<dbReference type="InterPro" id="IPR016169">
    <property type="entry name" value="FAD-bd_PCMH_sub2"/>
</dbReference>
<dbReference type="InterPro" id="IPR036318">
    <property type="entry name" value="FAD-bd_PCMH-like_sf"/>
</dbReference>
<dbReference type="PROSITE" id="PS51387">
    <property type="entry name" value="FAD_PCMH"/>
    <property type="match status" value="1"/>
</dbReference>
<dbReference type="Proteomes" id="UP000660675">
    <property type="component" value="Unassembled WGS sequence"/>
</dbReference>
<dbReference type="PANTHER" id="PTHR11748:SF119">
    <property type="entry name" value="D-2-HYDROXYGLUTARATE DEHYDROGENASE"/>
    <property type="match status" value="1"/>
</dbReference>
<accession>A0ABQ2W1K6</accession>
<feature type="compositionally biased region" description="Basic residues" evidence="1">
    <location>
        <begin position="298"/>
        <end position="308"/>
    </location>
</feature>
<organism evidence="3 4">
    <name type="scientific">Streptomyces gelaticus</name>
    <dbReference type="NCBI Taxonomy" id="285446"/>
    <lineage>
        <taxon>Bacteria</taxon>
        <taxon>Bacillati</taxon>
        <taxon>Actinomycetota</taxon>
        <taxon>Actinomycetes</taxon>
        <taxon>Kitasatosporales</taxon>
        <taxon>Streptomycetaceae</taxon>
        <taxon>Streptomyces</taxon>
    </lineage>
</organism>
<evidence type="ECO:0000313" key="3">
    <source>
        <dbReference type="EMBL" id="GGV86710.1"/>
    </source>
</evidence>
<evidence type="ECO:0000259" key="2">
    <source>
        <dbReference type="PROSITE" id="PS51387"/>
    </source>
</evidence>
<dbReference type="Gene3D" id="3.30.465.10">
    <property type="match status" value="1"/>
</dbReference>
<sequence>MQGTDRSRHLDLPTLERALRAEVDGEVRFDAGSRGAYATDGSNYRQVPLGVVVPRTTEAGAAAVGVCSRFAAPVLLRGGGTSLGGQCTNEAVVIDWTKHCNRLLSVDPQARTCVVEPGIVLDELNRQLAPYALMFGPKPSTHSHCSLDGLIGNNSCGATAQAYGKTVDNIGRLEVLTYAGTRFWAGPANEEEFTRIVAEGGPTAHLYQGLRDIAGRHLAEIRRGYPKIPRRVSGCVRPPTTPWAGSRCGHNPSSSPTDSAAAPRSTRPPPDAKPCTWPKFSPWPSKDRRLLNTPNRRYSARHRARRAP</sequence>
<dbReference type="SUPFAM" id="SSF56176">
    <property type="entry name" value="FAD-binding/transporter-associated domain-like"/>
    <property type="match status" value="1"/>
</dbReference>
<dbReference type="InterPro" id="IPR006094">
    <property type="entry name" value="Oxid_FAD_bind_N"/>
</dbReference>
<dbReference type="Pfam" id="PF01565">
    <property type="entry name" value="FAD_binding_4"/>
    <property type="match status" value="1"/>
</dbReference>
<protein>
    <recommendedName>
        <fullName evidence="2">FAD-binding PCMH-type domain-containing protein</fullName>
    </recommendedName>
</protein>
<evidence type="ECO:0000256" key="1">
    <source>
        <dbReference type="SAM" id="MobiDB-lite"/>
    </source>
</evidence>
<dbReference type="EMBL" id="BMTF01000010">
    <property type="protein sequence ID" value="GGV86710.1"/>
    <property type="molecule type" value="Genomic_DNA"/>
</dbReference>
<feature type="compositionally biased region" description="Low complexity" evidence="1">
    <location>
        <begin position="252"/>
        <end position="265"/>
    </location>
</feature>
<name>A0ABQ2W1K6_9ACTN</name>
<gene>
    <name evidence="3" type="ORF">GCM10015535_35390</name>
</gene>
<dbReference type="PANTHER" id="PTHR11748">
    <property type="entry name" value="D-LACTATE DEHYDROGENASE"/>
    <property type="match status" value="1"/>
</dbReference>
<keyword evidence="4" id="KW-1185">Reference proteome</keyword>
<evidence type="ECO:0000313" key="4">
    <source>
        <dbReference type="Proteomes" id="UP000660675"/>
    </source>
</evidence>
<feature type="region of interest" description="Disordered" evidence="1">
    <location>
        <begin position="230"/>
        <end position="308"/>
    </location>
</feature>
<reference evidence="4" key="1">
    <citation type="journal article" date="2019" name="Int. J. Syst. Evol. Microbiol.">
        <title>The Global Catalogue of Microorganisms (GCM) 10K type strain sequencing project: providing services to taxonomists for standard genome sequencing and annotation.</title>
        <authorList>
            <consortium name="The Broad Institute Genomics Platform"/>
            <consortium name="The Broad Institute Genome Sequencing Center for Infectious Disease"/>
            <person name="Wu L."/>
            <person name="Ma J."/>
        </authorList>
    </citation>
    <scope>NUCLEOTIDE SEQUENCE [LARGE SCALE GENOMIC DNA]</scope>
    <source>
        <strain evidence="4">JCM 4376</strain>
    </source>
</reference>
<comment type="caution">
    <text evidence="3">The sequence shown here is derived from an EMBL/GenBank/DDBJ whole genome shotgun (WGS) entry which is preliminary data.</text>
</comment>
<dbReference type="InterPro" id="IPR016166">
    <property type="entry name" value="FAD-bd_PCMH"/>
</dbReference>
<feature type="domain" description="FAD-binding PCMH-type" evidence="2">
    <location>
        <begin position="44"/>
        <end position="231"/>
    </location>
</feature>
<proteinExistence type="predicted"/>